<proteinExistence type="predicted"/>
<comment type="caution">
    <text evidence="1">The sequence shown here is derived from an EMBL/GenBank/DDBJ whole genome shotgun (WGS) entry which is preliminary data.</text>
</comment>
<sequence>MEANIVKSEHSSYNTRTDDFGNLWVSNMENTLFYAPANHTKYQIDDKFEFQSTANAFGQALGLERLQELEDKKERLSTSFWLSFDGKIKEVDFLTAADSTIDINEFEAMETALKSILSFNITWLEEPSNSDFAGISRSVSFDLIIKILKGHHIFQTKITQVTLSPPPPLL</sequence>
<evidence type="ECO:0000313" key="1">
    <source>
        <dbReference type="EMBL" id="TSJ44017.1"/>
    </source>
</evidence>
<name>A0A556MVS8_9SPHI</name>
<dbReference type="Proteomes" id="UP000318733">
    <property type="component" value="Unassembled WGS sequence"/>
</dbReference>
<reference evidence="1 2" key="1">
    <citation type="submission" date="2019-07" db="EMBL/GenBank/DDBJ databases">
        <authorList>
            <person name="Huq M.A."/>
        </authorList>
    </citation>
    <scope>NUCLEOTIDE SEQUENCE [LARGE SCALE GENOMIC DNA]</scope>
    <source>
        <strain evidence="1 2">MAH-19</strain>
    </source>
</reference>
<dbReference type="EMBL" id="VLPK01000001">
    <property type="protein sequence ID" value="TSJ44017.1"/>
    <property type="molecule type" value="Genomic_DNA"/>
</dbReference>
<evidence type="ECO:0000313" key="2">
    <source>
        <dbReference type="Proteomes" id="UP000318733"/>
    </source>
</evidence>
<accession>A0A556MVS8</accession>
<dbReference type="RefSeq" id="WP_144247580.1">
    <property type="nucleotide sequence ID" value="NZ_VLPK01000001.1"/>
</dbReference>
<organism evidence="1 2">
    <name type="scientific">Mucilaginibacter corticis</name>
    <dbReference type="NCBI Taxonomy" id="2597670"/>
    <lineage>
        <taxon>Bacteria</taxon>
        <taxon>Pseudomonadati</taxon>
        <taxon>Bacteroidota</taxon>
        <taxon>Sphingobacteriia</taxon>
        <taxon>Sphingobacteriales</taxon>
        <taxon>Sphingobacteriaceae</taxon>
        <taxon>Mucilaginibacter</taxon>
    </lineage>
</organism>
<dbReference type="AlphaFoldDB" id="A0A556MVS8"/>
<keyword evidence="2" id="KW-1185">Reference proteome</keyword>
<gene>
    <name evidence="1" type="ORF">FO440_07530</name>
</gene>
<protein>
    <submittedName>
        <fullName evidence="1">Uncharacterized protein</fullName>
    </submittedName>
</protein>